<dbReference type="InterPro" id="IPR003280">
    <property type="entry name" value="2pore_dom_K_chnl"/>
</dbReference>
<reference evidence="13" key="1">
    <citation type="journal article" date="2020" name="New Phytol.">
        <title>Comparative genomics reveals dynamic genome evolution in host specialist ectomycorrhizal fungi.</title>
        <authorList>
            <person name="Lofgren L.A."/>
            <person name="Nguyen N.H."/>
            <person name="Vilgalys R."/>
            <person name="Ruytinx J."/>
            <person name="Liao H.L."/>
            <person name="Branco S."/>
            <person name="Kuo A."/>
            <person name="LaButti K."/>
            <person name="Lipzen A."/>
            <person name="Andreopoulos W."/>
            <person name="Pangilinan J."/>
            <person name="Riley R."/>
            <person name="Hundley H."/>
            <person name="Na H."/>
            <person name="Barry K."/>
            <person name="Grigoriev I.V."/>
            <person name="Stajich J.E."/>
            <person name="Kennedy P.G."/>
        </authorList>
    </citation>
    <scope>NUCLEOTIDE SEQUENCE</scope>
    <source>
        <strain evidence="13">S12</strain>
    </source>
</reference>
<protein>
    <recommendedName>
        <fullName evidence="12">Potassium channel domain-containing protein</fullName>
    </recommendedName>
</protein>
<keyword evidence="5 8" id="KW-0406">Ion transport</keyword>
<sequence length="933" mass="103573">MALQTLIALVFAFISIRTRQSDPEKGPETLSETPNVQRNPGARAHNDDEEDVDEKKDIVQETHLDMDDDEDSGLPPDESSSVPQTDPLQLLSLDSPDKRPSFFTRVKTFVFPPSSDDLSYAPNYRCIPLITGIVVPFSILLEIPGLTGYWYIRTENYSTVQTRANPVLLDIGLAFSMTCAVLANVCIILRFLEKRVVTMTILCIVFLSIHDIINIVALIIFGVSHRFNDGFTYGEAFWMTVCSTVVSLVTNVSLIIDFICTPDFKTSGSGLTRKQRTLMIILMILFVYIAFGSLVNSFLLSLSFINALYFTVTTIETIGLGDIVPDTPGSRIFICFYAAFGIVNLAVVVGMVQETVREGLHIGYFRRLQNIRERRRAARRRRNAERRWRSAVIWRLRDKGAKVWVQKCRSTSNSFWAKVKRRFFSAAERIPHPLDHFRGKRLNLEALTHAELKAAAMEAGVPLDTLLPPQFYEAQMQNDHDDDNADDLEIGSIYPALSVPHSVYGMNVRRGAHRMLTHQRLGAMAALLTRFAIGVSLDDKGPILQATVGDVKNPSEDSALNNKRGLRTGADVSVEGEHDTESSTTFATTSSSDDINVKYDSMVARKEKHALFVRSSLALIFFIAFWLVGSAIFSLTEGWSYGLSIYFCFIAFTTIGYGDPAPRTPAGRSVFVVWALLGVATVTVLISVASEAYSKRYKAMLQCDSFERAVTTYRTRTKNMYMTRTQSLSEPQPPSQAQSPTQIETQSLTPASPNVRFQPHVPSSGLRPRTTFVEQDDGGEGSQQPQDTEINAPDPNLRAQDLLETLPQRVLNEARSFQEYMRYLGNSGSGTNAYVNEQLRALLDDVVGADNMKAGIKMDILRDNDTRRTLITLSIEKSLMELMTIAEEAIAGMNERDRVAAALGQGQEDADADVGDPIIATDVGGTNVDGALS</sequence>
<feature type="region of interest" description="Disordered" evidence="9">
    <location>
        <begin position="553"/>
        <end position="590"/>
    </location>
</feature>
<dbReference type="GO" id="GO:0022841">
    <property type="term" value="F:potassium ion leak channel activity"/>
    <property type="evidence" value="ECO:0007669"/>
    <property type="project" value="TreeGrafter"/>
</dbReference>
<feature type="transmembrane region" description="Helical" evidence="10">
    <location>
        <begin position="670"/>
        <end position="689"/>
    </location>
</feature>
<evidence type="ECO:0000256" key="10">
    <source>
        <dbReference type="SAM" id="Phobius"/>
    </source>
</evidence>
<feature type="region of interest" description="Disordered" evidence="9">
    <location>
        <begin position="20"/>
        <end position="96"/>
    </location>
</feature>
<keyword evidence="4 10" id="KW-1133">Transmembrane helix</keyword>
<dbReference type="PRINTS" id="PR01333">
    <property type="entry name" value="2POREKCHANEL"/>
</dbReference>
<comment type="caution">
    <text evidence="13">The sequence shown here is derived from an EMBL/GenBank/DDBJ whole genome shotgun (WGS) entry which is preliminary data.</text>
</comment>
<feature type="compositionally biased region" description="Polar residues" evidence="9">
    <location>
        <begin position="741"/>
        <end position="752"/>
    </location>
</feature>
<feature type="transmembrane region" description="Helical" evidence="10">
    <location>
        <begin position="280"/>
        <end position="310"/>
    </location>
</feature>
<evidence type="ECO:0000256" key="6">
    <source>
        <dbReference type="ARBA" id="ARBA00023136"/>
    </source>
</evidence>
<dbReference type="Gene3D" id="1.10.287.70">
    <property type="match status" value="2"/>
</dbReference>
<accession>A0A9P7AJB3</accession>
<evidence type="ECO:0000256" key="8">
    <source>
        <dbReference type="RuleBase" id="RU003857"/>
    </source>
</evidence>
<proteinExistence type="inferred from homology"/>
<evidence type="ECO:0000256" key="1">
    <source>
        <dbReference type="ARBA" id="ARBA00004141"/>
    </source>
</evidence>
<feature type="compositionally biased region" description="Low complexity" evidence="9">
    <location>
        <begin position="83"/>
        <end position="94"/>
    </location>
</feature>
<evidence type="ECO:0000256" key="7">
    <source>
        <dbReference type="ARBA" id="ARBA00023303"/>
    </source>
</evidence>
<feature type="transmembrane region" description="Helical" evidence="10">
    <location>
        <begin position="201"/>
        <end position="224"/>
    </location>
</feature>
<feature type="transmembrane region" description="Helical" evidence="10">
    <location>
        <begin position="330"/>
        <end position="352"/>
    </location>
</feature>
<feature type="domain" description="Potassium channel" evidence="12">
    <location>
        <begin position="284"/>
        <end position="357"/>
    </location>
</feature>
<feature type="domain" description="Potassium channel" evidence="12">
    <location>
        <begin position="622"/>
        <end position="693"/>
    </location>
</feature>
<dbReference type="GO" id="GO:0005886">
    <property type="term" value="C:plasma membrane"/>
    <property type="evidence" value="ECO:0007669"/>
    <property type="project" value="TreeGrafter"/>
</dbReference>
<dbReference type="GO" id="GO:0030322">
    <property type="term" value="P:stabilization of membrane potential"/>
    <property type="evidence" value="ECO:0007669"/>
    <property type="project" value="TreeGrafter"/>
</dbReference>
<dbReference type="OrthoDB" id="297496at2759"/>
<keyword evidence="3 8" id="KW-0812">Transmembrane</keyword>
<name>A0A9P7AJB3_9AGAM</name>
<feature type="transmembrane region" description="Helical" evidence="10">
    <location>
        <begin position="639"/>
        <end position="658"/>
    </location>
</feature>
<comment type="subcellular location">
    <subcellularLocation>
        <location evidence="1">Membrane</location>
        <topology evidence="1">Multi-pass membrane protein</topology>
    </subcellularLocation>
</comment>
<dbReference type="GO" id="GO:0015271">
    <property type="term" value="F:outward rectifier potassium channel activity"/>
    <property type="evidence" value="ECO:0007669"/>
    <property type="project" value="TreeGrafter"/>
</dbReference>
<evidence type="ECO:0000256" key="5">
    <source>
        <dbReference type="ARBA" id="ARBA00023065"/>
    </source>
</evidence>
<dbReference type="AlphaFoldDB" id="A0A9P7AJB3"/>
<keyword evidence="6 10" id="KW-0472">Membrane</keyword>
<dbReference type="PANTHER" id="PTHR11003:SF342">
    <property type="entry name" value="OUTWARD-RECTIFIER POTASSIUM CHANNEL TOK1"/>
    <property type="match status" value="1"/>
</dbReference>
<evidence type="ECO:0000256" key="9">
    <source>
        <dbReference type="SAM" id="MobiDB-lite"/>
    </source>
</evidence>
<evidence type="ECO:0000313" key="14">
    <source>
        <dbReference type="Proteomes" id="UP000719766"/>
    </source>
</evidence>
<feature type="transmembrane region" description="Helical" evidence="10">
    <location>
        <begin position="236"/>
        <end position="259"/>
    </location>
</feature>
<keyword evidence="11" id="KW-0732">Signal</keyword>
<feature type="transmembrane region" description="Helical" evidence="10">
    <location>
        <begin position="611"/>
        <end position="633"/>
    </location>
</feature>
<evidence type="ECO:0000256" key="11">
    <source>
        <dbReference type="SAM" id="SignalP"/>
    </source>
</evidence>
<dbReference type="GeneID" id="64600772"/>
<organism evidence="13 14">
    <name type="scientific">Suillus plorans</name>
    <dbReference type="NCBI Taxonomy" id="116603"/>
    <lineage>
        <taxon>Eukaryota</taxon>
        <taxon>Fungi</taxon>
        <taxon>Dikarya</taxon>
        <taxon>Basidiomycota</taxon>
        <taxon>Agaricomycotina</taxon>
        <taxon>Agaricomycetes</taxon>
        <taxon>Agaricomycetidae</taxon>
        <taxon>Boletales</taxon>
        <taxon>Suillineae</taxon>
        <taxon>Suillaceae</taxon>
        <taxon>Suillus</taxon>
    </lineage>
</organism>
<feature type="transmembrane region" description="Helical" evidence="10">
    <location>
        <begin position="167"/>
        <end position="189"/>
    </location>
</feature>
<evidence type="ECO:0000256" key="3">
    <source>
        <dbReference type="ARBA" id="ARBA00022692"/>
    </source>
</evidence>
<feature type="chain" id="PRO_5040200479" description="Potassium channel domain-containing protein" evidence="11">
    <location>
        <begin position="22"/>
        <end position="933"/>
    </location>
</feature>
<dbReference type="InterPro" id="IPR013099">
    <property type="entry name" value="K_chnl_dom"/>
</dbReference>
<comment type="similarity">
    <text evidence="8">Belongs to the two pore domain potassium channel (TC 1.A.1.8) family.</text>
</comment>
<evidence type="ECO:0000259" key="12">
    <source>
        <dbReference type="Pfam" id="PF07885"/>
    </source>
</evidence>
<feature type="signal peptide" evidence="11">
    <location>
        <begin position="1"/>
        <end position="21"/>
    </location>
</feature>
<feature type="region of interest" description="Disordered" evidence="9">
    <location>
        <begin position="724"/>
        <end position="794"/>
    </location>
</feature>
<keyword evidence="7 8" id="KW-0407">Ion channel</keyword>
<dbReference type="EMBL" id="JABBWE010000048">
    <property type="protein sequence ID" value="KAG1790627.1"/>
    <property type="molecule type" value="Genomic_DNA"/>
</dbReference>
<evidence type="ECO:0000313" key="13">
    <source>
        <dbReference type="EMBL" id="KAG1790627.1"/>
    </source>
</evidence>
<evidence type="ECO:0000256" key="4">
    <source>
        <dbReference type="ARBA" id="ARBA00022989"/>
    </source>
</evidence>
<dbReference type="PANTHER" id="PTHR11003">
    <property type="entry name" value="POTASSIUM CHANNEL, SUBFAMILY K"/>
    <property type="match status" value="1"/>
</dbReference>
<dbReference type="RefSeq" id="XP_041157581.1">
    <property type="nucleotide sequence ID" value="XM_041307008.1"/>
</dbReference>
<dbReference type="Proteomes" id="UP000719766">
    <property type="component" value="Unassembled WGS sequence"/>
</dbReference>
<gene>
    <name evidence="13" type="ORF">HD556DRAFT_1445914</name>
</gene>
<dbReference type="Pfam" id="PF07885">
    <property type="entry name" value="Ion_trans_2"/>
    <property type="match status" value="2"/>
</dbReference>
<evidence type="ECO:0000256" key="2">
    <source>
        <dbReference type="ARBA" id="ARBA00022448"/>
    </source>
</evidence>
<dbReference type="SUPFAM" id="SSF81324">
    <property type="entry name" value="Voltage-gated potassium channels"/>
    <property type="match status" value="2"/>
</dbReference>
<keyword evidence="2 8" id="KW-0813">Transport</keyword>
<feature type="compositionally biased region" description="Low complexity" evidence="9">
    <location>
        <begin position="726"/>
        <end position="740"/>
    </location>
</feature>
<keyword evidence="14" id="KW-1185">Reference proteome</keyword>
<feature type="compositionally biased region" description="Basic and acidic residues" evidence="9">
    <location>
        <begin position="53"/>
        <end position="65"/>
    </location>
</feature>